<evidence type="ECO:0008006" key="6">
    <source>
        <dbReference type="Google" id="ProtNLM"/>
    </source>
</evidence>
<dbReference type="GO" id="GO:0016020">
    <property type="term" value="C:membrane"/>
    <property type="evidence" value="ECO:0007669"/>
    <property type="project" value="TreeGrafter"/>
</dbReference>
<evidence type="ECO:0000313" key="5">
    <source>
        <dbReference type="Proteomes" id="UP000034050"/>
    </source>
</evidence>
<dbReference type="PANTHER" id="PTHR44196">
    <property type="entry name" value="DEHYDROGENASE/REDUCTASE SDR FAMILY MEMBER 7B"/>
    <property type="match status" value="1"/>
</dbReference>
<evidence type="ECO:0000256" key="2">
    <source>
        <dbReference type="ARBA" id="ARBA00023002"/>
    </source>
</evidence>
<dbReference type="Gene3D" id="3.40.50.720">
    <property type="entry name" value="NAD(P)-binding Rossmann-like Domain"/>
    <property type="match status" value="1"/>
</dbReference>
<reference evidence="4 5" key="1">
    <citation type="journal article" date="2015" name="Nature">
        <title>rRNA introns, odd ribosomes, and small enigmatic genomes across a large radiation of phyla.</title>
        <authorList>
            <person name="Brown C.T."/>
            <person name="Hug L.A."/>
            <person name="Thomas B.C."/>
            <person name="Sharon I."/>
            <person name="Castelle C.J."/>
            <person name="Singh A."/>
            <person name="Wilkins M.J."/>
            <person name="Williams K.H."/>
            <person name="Banfield J.F."/>
        </authorList>
    </citation>
    <scope>NUCLEOTIDE SEQUENCE [LARGE SCALE GENOMIC DNA]</scope>
</reference>
<gene>
    <name evidence="4" type="ORF">UV61_C0006G0095</name>
</gene>
<name>A0A0G1CMX7_9BACT</name>
<dbReference type="InterPro" id="IPR036291">
    <property type="entry name" value="NAD(P)-bd_dom_sf"/>
</dbReference>
<accession>A0A0G1CMX7</accession>
<dbReference type="CDD" id="cd05233">
    <property type="entry name" value="SDR_c"/>
    <property type="match status" value="1"/>
</dbReference>
<dbReference type="PRINTS" id="PR00081">
    <property type="entry name" value="GDHRDH"/>
</dbReference>
<dbReference type="PRINTS" id="PR00080">
    <property type="entry name" value="SDRFAMILY"/>
</dbReference>
<dbReference type="Pfam" id="PF00106">
    <property type="entry name" value="adh_short"/>
    <property type="match status" value="1"/>
</dbReference>
<keyword evidence="2" id="KW-0560">Oxidoreductase</keyword>
<dbReference type="STRING" id="1618446.UV61_C0006G0095"/>
<sequence length="239" mass="26588">MNVKDKFVVIIGATGGIGSMLSEKLSREGAKLLLVGRNKSKVEKLISQGNQFYEIDITDPTQIQSFVEKIKEKHIDFLINAAGIGIYKPLEETTHKDWKESFATNVTAPFLFIKGLLPLLQKSADSLVLNIGSGAGVIPMKNRSVYSASKFALRGLTLSLAEEFVGHHPQICLITLGSTLTNFAGIPVEKKREEYKKGRAYFTPEWVADKLIEIMKSDKREAEYTLYPGDFGFGTWKKP</sequence>
<organism evidence="4 5">
    <name type="scientific">Candidatus Gottesmanbacteria bacterium GW2011_GWB1_43_11</name>
    <dbReference type="NCBI Taxonomy" id="1618446"/>
    <lineage>
        <taxon>Bacteria</taxon>
        <taxon>Candidatus Gottesmaniibacteriota</taxon>
    </lineage>
</organism>
<dbReference type="InterPro" id="IPR020904">
    <property type="entry name" value="Sc_DH/Rdtase_CS"/>
</dbReference>
<dbReference type="PANTHER" id="PTHR44196:SF1">
    <property type="entry name" value="DEHYDROGENASE_REDUCTASE SDR FAMILY MEMBER 7B"/>
    <property type="match status" value="1"/>
</dbReference>
<dbReference type="AlphaFoldDB" id="A0A0G1CMX7"/>
<dbReference type="SUPFAM" id="SSF51735">
    <property type="entry name" value="NAD(P)-binding Rossmann-fold domains"/>
    <property type="match status" value="1"/>
</dbReference>
<protein>
    <recommendedName>
        <fullName evidence="6">Short-chain dehydrogenase/reductase SDR</fullName>
    </recommendedName>
</protein>
<comment type="similarity">
    <text evidence="1 3">Belongs to the short-chain dehydrogenases/reductases (SDR) family.</text>
</comment>
<proteinExistence type="inferred from homology"/>
<dbReference type="InterPro" id="IPR002347">
    <property type="entry name" value="SDR_fam"/>
</dbReference>
<evidence type="ECO:0000256" key="3">
    <source>
        <dbReference type="RuleBase" id="RU000363"/>
    </source>
</evidence>
<comment type="caution">
    <text evidence="4">The sequence shown here is derived from an EMBL/GenBank/DDBJ whole genome shotgun (WGS) entry which is preliminary data.</text>
</comment>
<dbReference type="GO" id="GO:0016491">
    <property type="term" value="F:oxidoreductase activity"/>
    <property type="evidence" value="ECO:0007669"/>
    <property type="project" value="UniProtKB-KW"/>
</dbReference>
<evidence type="ECO:0000313" key="4">
    <source>
        <dbReference type="EMBL" id="KKS86894.1"/>
    </source>
</evidence>
<dbReference type="Proteomes" id="UP000034050">
    <property type="component" value="Unassembled WGS sequence"/>
</dbReference>
<dbReference type="EMBL" id="LCFD01000006">
    <property type="protein sequence ID" value="KKS86894.1"/>
    <property type="molecule type" value="Genomic_DNA"/>
</dbReference>
<dbReference type="PROSITE" id="PS00061">
    <property type="entry name" value="ADH_SHORT"/>
    <property type="match status" value="1"/>
</dbReference>
<evidence type="ECO:0000256" key="1">
    <source>
        <dbReference type="ARBA" id="ARBA00006484"/>
    </source>
</evidence>